<organism evidence="1 2">
    <name type="scientific">Aristaeella lactis</name>
    <dbReference type="NCBI Taxonomy" id="3046383"/>
    <lineage>
        <taxon>Bacteria</taxon>
        <taxon>Bacillati</taxon>
        <taxon>Bacillota</taxon>
        <taxon>Clostridia</taxon>
        <taxon>Eubacteriales</taxon>
        <taxon>Aristaeellaceae</taxon>
        <taxon>Aristaeella</taxon>
    </lineage>
</organism>
<evidence type="ECO:0000313" key="1">
    <source>
        <dbReference type="EMBL" id="SMC39472.1"/>
    </source>
</evidence>
<proteinExistence type="predicted"/>
<accession>A0AC61PIB3</accession>
<keyword evidence="2" id="KW-1185">Reference proteome</keyword>
<evidence type="ECO:0000313" key="2">
    <source>
        <dbReference type="Proteomes" id="UP000192328"/>
    </source>
</evidence>
<gene>
    <name evidence="1" type="ORF">SAMN06297397_0581</name>
</gene>
<comment type="caution">
    <text evidence="1">The sequence shown here is derived from an EMBL/GenBank/DDBJ whole genome shotgun (WGS) entry which is preliminary data.</text>
</comment>
<reference evidence="1" key="1">
    <citation type="submission" date="2017-04" db="EMBL/GenBank/DDBJ databases">
        <authorList>
            <person name="Varghese N."/>
            <person name="Submissions S."/>
        </authorList>
    </citation>
    <scope>NUCLEOTIDE SEQUENCE</scope>
    <source>
        <strain evidence="1">WTE2008</strain>
    </source>
</reference>
<sequence length="237" mass="27887">MKKILITAPLRQDVDVFQAYQDGLDRLEVPEGFEVDRFFVVNDCNEVIPYIRDAKIEVTETGEAYEKTHNDHLWTLDLMWKMGELRNRTIREMLDGGYDYWLSVDTDIVLDPWTLYHLIQADKDIVSEIFWTQAPNGKYWCNAWMFDQSFGMPEEWHKPGLYQCGMTGALTLVKRKVFEAGVSYAKIPNIHTALRGEDRHFCVRAACAGFELWIDSHCPARHLYTRKLYEEYMAERR</sequence>
<protein>
    <submittedName>
        <fullName evidence="1">Uncharacterized protein</fullName>
    </submittedName>
</protein>
<dbReference type="Proteomes" id="UP000192328">
    <property type="component" value="Unassembled WGS sequence"/>
</dbReference>
<name>A0AC61PIB3_9FIRM</name>
<dbReference type="EMBL" id="FWXZ01000001">
    <property type="protein sequence ID" value="SMC39472.1"/>
    <property type="molecule type" value="Genomic_DNA"/>
</dbReference>